<dbReference type="PANTHER" id="PTHR43689">
    <property type="entry name" value="HYDROLASE"/>
    <property type="match status" value="1"/>
</dbReference>
<dbReference type="InterPro" id="IPR000073">
    <property type="entry name" value="AB_hydrolase_1"/>
</dbReference>
<keyword evidence="1" id="KW-0472">Membrane</keyword>
<dbReference type="PANTHER" id="PTHR43689:SF14">
    <property type="entry name" value="LYSOPHOSPHOLIPASE BODYGUARD 4-RELATED"/>
    <property type="match status" value="1"/>
</dbReference>
<dbReference type="SUPFAM" id="SSF53474">
    <property type="entry name" value="alpha/beta-Hydrolases"/>
    <property type="match status" value="1"/>
</dbReference>
<dbReference type="STRING" id="210143.A0A1R3IZK9"/>
<accession>A0A1R3IZK9</accession>
<comment type="caution">
    <text evidence="3">The sequence shown here is derived from an EMBL/GenBank/DDBJ whole genome shotgun (WGS) entry which is preliminary data.</text>
</comment>
<dbReference type="Gramene" id="OMO88001">
    <property type="protein sequence ID" value="OMO88001"/>
    <property type="gene ID" value="CCACVL1_08604"/>
</dbReference>
<dbReference type="EMBL" id="AWWV01009117">
    <property type="protein sequence ID" value="OMO88001.1"/>
    <property type="molecule type" value="Genomic_DNA"/>
</dbReference>
<organism evidence="3 4">
    <name type="scientific">Corchorus capsularis</name>
    <name type="common">Jute</name>
    <dbReference type="NCBI Taxonomy" id="210143"/>
    <lineage>
        <taxon>Eukaryota</taxon>
        <taxon>Viridiplantae</taxon>
        <taxon>Streptophyta</taxon>
        <taxon>Embryophyta</taxon>
        <taxon>Tracheophyta</taxon>
        <taxon>Spermatophyta</taxon>
        <taxon>Magnoliopsida</taxon>
        <taxon>eudicotyledons</taxon>
        <taxon>Gunneridae</taxon>
        <taxon>Pentapetalae</taxon>
        <taxon>rosids</taxon>
        <taxon>malvids</taxon>
        <taxon>Malvales</taxon>
        <taxon>Malvaceae</taxon>
        <taxon>Grewioideae</taxon>
        <taxon>Apeibeae</taxon>
        <taxon>Corchorus</taxon>
    </lineage>
</organism>
<gene>
    <name evidence="3" type="ORF">CCACVL1_08604</name>
</gene>
<evidence type="ECO:0000256" key="1">
    <source>
        <dbReference type="SAM" id="Phobius"/>
    </source>
</evidence>
<dbReference type="InterPro" id="IPR029058">
    <property type="entry name" value="AB_hydrolase_fold"/>
</dbReference>
<feature type="domain" description="AB hydrolase-1" evidence="2">
    <location>
        <begin position="159"/>
        <end position="280"/>
    </location>
</feature>
<dbReference type="OMA" id="CGGAKFM"/>
<sequence>MSIANSVGTCTRKCGTILLDAITFMVFLFLDFLDTFFCVIFKLLDKFFEGKASPCYCKSKAELINGDNEEIRGLSETLYRRKNVFREMGFLNFAGKLEYRKQIDGFDGGRRFLNRWSDCGCESCVSWIKDNACQKLHVVVREFPQERSDDSRRESTENVIFVHGFASSSSLWTETVFKNLAGPIKGHDYRFFAVDLLGFGRSPKPSDCMYTLNDHVEMIGKSVISPFQLDSFHLVAHSMGCIVAVALAAKYSKFVKSVTLVAPPYFPSSKDGTISSSMVLKKLAGKRLWPPLAFGQSVMSWYEHIGRCFCFLFCRNHRTWERILKLLTRKKELSFMIVDLTRHTHHSGWHSMHNVICGGAKFMDDYLGILNRSKVEICIIHGDRDPVVPLECSNNMKMKFPNVELKIIQNANHGTVILGRKKEFARTLEHIWASTHM</sequence>
<dbReference type="Pfam" id="PF00561">
    <property type="entry name" value="Abhydrolase_1"/>
    <property type="match status" value="1"/>
</dbReference>
<evidence type="ECO:0000313" key="3">
    <source>
        <dbReference type="EMBL" id="OMO88001.1"/>
    </source>
</evidence>
<feature type="transmembrane region" description="Helical" evidence="1">
    <location>
        <begin position="21"/>
        <end position="44"/>
    </location>
</feature>
<protein>
    <recommendedName>
        <fullName evidence="2">AB hydrolase-1 domain-containing protein</fullName>
    </recommendedName>
</protein>
<name>A0A1R3IZK9_COCAP</name>
<evidence type="ECO:0000259" key="2">
    <source>
        <dbReference type="Pfam" id="PF00561"/>
    </source>
</evidence>
<dbReference type="AlphaFoldDB" id="A0A1R3IZK9"/>
<keyword evidence="4" id="KW-1185">Reference proteome</keyword>
<dbReference type="OrthoDB" id="284184at2759"/>
<dbReference type="Proteomes" id="UP000188268">
    <property type="component" value="Unassembled WGS sequence"/>
</dbReference>
<evidence type="ECO:0000313" key="4">
    <source>
        <dbReference type="Proteomes" id="UP000188268"/>
    </source>
</evidence>
<dbReference type="Gene3D" id="3.40.50.1820">
    <property type="entry name" value="alpha/beta hydrolase"/>
    <property type="match status" value="1"/>
</dbReference>
<keyword evidence="1" id="KW-0812">Transmembrane</keyword>
<keyword evidence="1" id="KW-1133">Transmembrane helix</keyword>
<proteinExistence type="predicted"/>
<reference evidence="3 4" key="1">
    <citation type="submission" date="2013-09" db="EMBL/GenBank/DDBJ databases">
        <title>Corchorus capsularis genome sequencing.</title>
        <authorList>
            <person name="Alam M."/>
            <person name="Haque M.S."/>
            <person name="Islam M.S."/>
            <person name="Emdad E.M."/>
            <person name="Islam M.M."/>
            <person name="Ahmed B."/>
            <person name="Halim A."/>
            <person name="Hossen Q.M.M."/>
            <person name="Hossain M.Z."/>
            <person name="Ahmed R."/>
            <person name="Khan M.M."/>
            <person name="Islam R."/>
            <person name="Rashid M.M."/>
            <person name="Khan S.A."/>
            <person name="Rahman M.S."/>
            <person name="Alam M."/>
        </authorList>
    </citation>
    <scope>NUCLEOTIDE SEQUENCE [LARGE SCALE GENOMIC DNA]</scope>
    <source>
        <strain evidence="4">cv. CVL-1</strain>
        <tissue evidence="3">Whole seedling</tissue>
    </source>
</reference>